<dbReference type="PANTHER" id="PTHR30353">
    <property type="entry name" value="INNER MEMBRANE PROTEIN DEDA-RELATED"/>
    <property type="match status" value="1"/>
</dbReference>
<comment type="caution">
    <text evidence="9">The sequence shown here is derived from an EMBL/GenBank/DDBJ whole genome shotgun (WGS) entry which is preliminary data.</text>
</comment>
<evidence type="ECO:0000256" key="2">
    <source>
        <dbReference type="ARBA" id="ARBA00010792"/>
    </source>
</evidence>
<organism evidence="9 10">
    <name type="scientific">Bosea spartocytisi</name>
    <dbReference type="NCBI Taxonomy" id="2773451"/>
    <lineage>
        <taxon>Bacteria</taxon>
        <taxon>Pseudomonadati</taxon>
        <taxon>Pseudomonadota</taxon>
        <taxon>Alphaproteobacteria</taxon>
        <taxon>Hyphomicrobiales</taxon>
        <taxon>Boseaceae</taxon>
        <taxon>Bosea</taxon>
    </lineage>
</organism>
<keyword evidence="6 7" id="KW-0472">Membrane</keyword>
<dbReference type="Proteomes" id="UP000619295">
    <property type="component" value="Unassembled WGS sequence"/>
</dbReference>
<feature type="domain" description="VTT" evidence="8">
    <location>
        <begin position="40"/>
        <end position="164"/>
    </location>
</feature>
<comment type="subcellular location">
    <subcellularLocation>
        <location evidence="1 7">Cell membrane</location>
        <topology evidence="1 7">Multi-pass membrane protein</topology>
    </subcellularLocation>
</comment>
<keyword evidence="10" id="KW-1185">Reference proteome</keyword>
<feature type="transmembrane region" description="Helical" evidence="7">
    <location>
        <begin position="35"/>
        <end position="55"/>
    </location>
</feature>
<evidence type="ECO:0000313" key="10">
    <source>
        <dbReference type="Proteomes" id="UP000619295"/>
    </source>
</evidence>
<evidence type="ECO:0000256" key="4">
    <source>
        <dbReference type="ARBA" id="ARBA00022692"/>
    </source>
</evidence>
<dbReference type="PANTHER" id="PTHR30353:SF15">
    <property type="entry name" value="INNER MEMBRANE PROTEIN YABI"/>
    <property type="match status" value="1"/>
</dbReference>
<dbReference type="Pfam" id="PF09335">
    <property type="entry name" value="VTT_dom"/>
    <property type="match status" value="1"/>
</dbReference>
<feature type="transmembrane region" description="Helical" evidence="7">
    <location>
        <begin position="6"/>
        <end position="28"/>
    </location>
</feature>
<evidence type="ECO:0000256" key="7">
    <source>
        <dbReference type="RuleBase" id="RU367016"/>
    </source>
</evidence>
<proteinExistence type="inferred from homology"/>
<keyword evidence="4 7" id="KW-0812">Transmembrane</keyword>
<dbReference type="AlphaFoldDB" id="A0A927EA37"/>
<keyword evidence="5 7" id="KW-1133">Transmembrane helix</keyword>
<protein>
    <submittedName>
        <fullName evidence="9">DedA family protein</fullName>
    </submittedName>
</protein>
<evidence type="ECO:0000256" key="5">
    <source>
        <dbReference type="ARBA" id="ARBA00022989"/>
    </source>
</evidence>
<evidence type="ECO:0000313" key="9">
    <source>
        <dbReference type="EMBL" id="MBD3847521.1"/>
    </source>
</evidence>
<dbReference type="EMBL" id="JACXWY010000011">
    <property type="protein sequence ID" value="MBD3847521.1"/>
    <property type="molecule type" value="Genomic_DNA"/>
</dbReference>
<evidence type="ECO:0000259" key="8">
    <source>
        <dbReference type="Pfam" id="PF09335"/>
    </source>
</evidence>
<name>A0A927EA37_9HYPH</name>
<feature type="transmembrane region" description="Helical" evidence="7">
    <location>
        <begin position="142"/>
        <end position="161"/>
    </location>
</feature>
<keyword evidence="3 7" id="KW-1003">Cell membrane</keyword>
<evidence type="ECO:0000256" key="6">
    <source>
        <dbReference type="ARBA" id="ARBA00023136"/>
    </source>
</evidence>
<evidence type="ECO:0000256" key="3">
    <source>
        <dbReference type="ARBA" id="ARBA00022475"/>
    </source>
</evidence>
<comment type="similarity">
    <text evidence="2 7">Belongs to the DedA family.</text>
</comment>
<accession>A0A927EA37</accession>
<evidence type="ECO:0000256" key="1">
    <source>
        <dbReference type="ARBA" id="ARBA00004651"/>
    </source>
</evidence>
<feature type="transmembrane region" description="Helical" evidence="7">
    <location>
        <begin position="61"/>
        <end position="81"/>
    </location>
</feature>
<sequence>MLNEWIAPVLSFIQAHEAWAAPIAFLLAFLKSLAFVSLIIPGTALLLAIGGLIGASGIAFLPIWIAISIGAALGDWVSYWLGRRYEATMRRSRFALRHPALMGRAEAFFRQWGWLGIVGCRFFGPLRATVPLVAGLSAMPPLAFHLSNWASAFLWAGALLLPGATTAKMLSP</sequence>
<feature type="transmembrane region" description="Helical" evidence="7">
    <location>
        <begin position="112"/>
        <end position="130"/>
    </location>
</feature>
<reference evidence="9" key="1">
    <citation type="submission" date="2020-09" db="EMBL/GenBank/DDBJ databases">
        <title>Bosea spartocytisi sp. nov. a root nodule endophyte of Spartocytisus supranubius in the high mountain ecosystem fo the Teide National Park (Canary Islands, Spain).</title>
        <authorList>
            <person name="Pulido-Suarez L."/>
            <person name="Peix A."/>
            <person name="Igual J.M."/>
            <person name="Socas-Perez N."/>
            <person name="Velazquez E."/>
            <person name="Flores-Felix J.D."/>
            <person name="Leon-Barrios M."/>
        </authorList>
    </citation>
    <scope>NUCLEOTIDE SEQUENCE</scope>
    <source>
        <strain evidence="9">SSUT16</strain>
    </source>
</reference>
<dbReference type="InterPro" id="IPR032818">
    <property type="entry name" value="DedA-like"/>
</dbReference>
<dbReference type="InterPro" id="IPR032816">
    <property type="entry name" value="VTT_dom"/>
</dbReference>
<dbReference type="GO" id="GO:0005886">
    <property type="term" value="C:plasma membrane"/>
    <property type="evidence" value="ECO:0007669"/>
    <property type="project" value="UniProtKB-SubCell"/>
</dbReference>
<gene>
    <name evidence="9" type="ORF">IED13_17610</name>
</gene>